<reference evidence="1" key="1">
    <citation type="journal article" date="2014" name="Front. Microbiol.">
        <title>High frequency of phylogenetically diverse reductive dehalogenase-homologous genes in deep subseafloor sedimentary metagenomes.</title>
        <authorList>
            <person name="Kawai M."/>
            <person name="Futagami T."/>
            <person name="Toyoda A."/>
            <person name="Takaki Y."/>
            <person name="Nishi S."/>
            <person name="Hori S."/>
            <person name="Arai W."/>
            <person name="Tsubouchi T."/>
            <person name="Morono Y."/>
            <person name="Uchiyama I."/>
            <person name="Ito T."/>
            <person name="Fujiyama A."/>
            <person name="Inagaki F."/>
            <person name="Takami H."/>
        </authorList>
    </citation>
    <scope>NUCLEOTIDE SEQUENCE</scope>
    <source>
        <strain evidence="1">Expedition CK06-06</strain>
    </source>
</reference>
<comment type="caution">
    <text evidence="1">The sequence shown here is derived from an EMBL/GenBank/DDBJ whole genome shotgun (WGS) entry which is preliminary data.</text>
</comment>
<dbReference type="AlphaFoldDB" id="X1E8H8"/>
<proteinExistence type="predicted"/>
<name>X1E8H8_9ZZZZ</name>
<evidence type="ECO:0000313" key="1">
    <source>
        <dbReference type="EMBL" id="GAH13449.1"/>
    </source>
</evidence>
<dbReference type="EMBL" id="BART01031352">
    <property type="protein sequence ID" value="GAH13449.1"/>
    <property type="molecule type" value="Genomic_DNA"/>
</dbReference>
<accession>X1E8H8</accession>
<gene>
    <name evidence="1" type="ORF">S01H4_54475</name>
</gene>
<feature type="non-terminal residue" evidence="1">
    <location>
        <position position="127"/>
    </location>
</feature>
<protein>
    <submittedName>
        <fullName evidence="1">Uncharacterized protein</fullName>
    </submittedName>
</protein>
<sequence>MAKLLYTFGGLTIPNSMIVLKDLMPLYSSGIAGTGCMIGETLPESEMSSYTEMFPNYKILGCKRECPAMKEYVGYLEVLNSRDYTAEIDFCGDINRFLYQLTTERKMSKVSGCLFGVEDSAGNVVNL</sequence>
<organism evidence="1">
    <name type="scientific">marine sediment metagenome</name>
    <dbReference type="NCBI Taxonomy" id="412755"/>
    <lineage>
        <taxon>unclassified sequences</taxon>
        <taxon>metagenomes</taxon>
        <taxon>ecological metagenomes</taxon>
    </lineage>
</organism>